<dbReference type="AlphaFoldDB" id="A0A3A1R265"/>
<dbReference type="InterPro" id="IPR051812">
    <property type="entry name" value="SPI_LacAB/RpiB"/>
</dbReference>
<name>A0A3A1R265_9BACI</name>
<evidence type="ECO:0000313" key="6">
    <source>
        <dbReference type="Proteomes" id="UP000265801"/>
    </source>
</evidence>
<dbReference type="Gene3D" id="3.40.1400.10">
    <property type="entry name" value="Sugar-phosphate isomerase, RpiB/LacA/LacB"/>
    <property type="match status" value="1"/>
</dbReference>
<evidence type="ECO:0000256" key="1">
    <source>
        <dbReference type="ARBA" id="ARBA00008754"/>
    </source>
</evidence>
<feature type="active site" description="Proton acceptor" evidence="3">
    <location>
        <position position="65"/>
    </location>
</feature>
<dbReference type="NCBIfam" id="TIGR00689">
    <property type="entry name" value="rpiB_lacA_lacB"/>
    <property type="match status" value="1"/>
</dbReference>
<feature type="binding site" evidence="4">
    <location>
        <begin position="66"/>
        <end position="70"/>
    </location>
    <ligand>
        <name>D-ribulose 5-phosphate</name>
        <dbReference type="ChEBI" id="CHEBI:58121"/>
    </ligand>
</feature>
<dbReference type="SUPFAM" id="SSF89623">
    <property type="entry name" value="Ribose/Galactose isomerase RpiB/AlsB"/>
    <property type="match status" value="1"/>
</dbReference>
<dbReference type="GO" id="GO:0005975">
    <property type="term" value="P:carbohydrate metabolic process"/>
    <property type="evidence" value="ECO:0007669"/>
    <property type="project" value="InterPro"/>
</dbReference>
<dbReference type="NCBIfam" id="TIGR01120">
    <property type="entry name" value="rpiB"/>
    <property type="match status" value="1"/>
</dbReference>
<dbReference type="Pfam" id="PF02502">
    <property type="entry name" value="LacAB_rpiB"/>
    <property type="match status" value="1"/>
</dbReference>
<feature type="binding site" evidence="4">
    <location>
        <position position="136"/>
    </location>
    <ligand>
        <name>D-ribulose 5-phosphate</name>
        <dbReference type="ChEBI" id="CHEBI:58121"/>
    </ligand>
</feature>
<comment type="similarity">
    <text evidence="1">Belongs to the LacAB/RpiB family.</text>
</comment>
<protein>
    <submittedName>
        <fullName evidence="5">Ribose 5-phosphate isomerase B</fullName>
        <ecNumber evidence="5">5.3.1.6</ecNumber>
    </submittedName>
</protein>
<dbReference type="InterPro" id="IPR004785">
    <property type="entry name" value="RpiB"/>
</dbReference>
<dbReference type="OrthoDB" id="1778624at2"/>
<dbReference type="GO" id="GO:0004751">
    <property type="term" value="F:ribose-5-phosphate isomerase activity"/>
    <property type="evidence" value="ECO:0007669"/>
    <property type="project" value="UniProtKB-EC"/>
</dbReference>
<organism evidence="5 6">
    <name type="scientific">Bacillus salacetis</name>
    <dbReference type="NCBI Taxonomy" id="2315464"/>
    <lineage>
        <taxon>Bacteria</taxon>
        <taxon>Bacillati</taxon>
        <taxon>Bacillota</taxon>
        <taxon>Bacilli</taxon>
        <taxon>Bacillales</taxon>
        <taxon>Bacillaceae</taxon>
        <taxon>Bacillus</taxon>
    </lineage>
</organism>
<comment type="caution">
    <text evidence="5">The sequence shown here is derived from an EMBL/GenBank/DDBJ whole genome shotgun (WGS) entry which is preliminary data.</text>
</comment>
<dbReference type="RefSeq" id="WP_119546138.1">
    <property type="nucleotide sequence ID" value="NZ_QXIR01000006.1"/>
</dbReference>
<sequence length="148" mass="16303">MKVAIASDHGGINIREEIKDLLNGLGIEFDDFGCECDTSVDYPDYAQPVAEKVANGEYDRGILICGTGIGMSISANKVKGIRCALVHDLFSAKATRQHNNSNVLAMGERVIGPGLAREIAKVWLETEYEGGRHERRIGKIAEYEEKHR</sequence>
<dbReference type="PANTHER" id="PTHR43732">
    <property type="entry name" value="RIBOSE 5-PHOSPHATE ISOMERASE-RELATED"/>
    <property type="match status" value="1"/>
</dbReference>
<evidence type="ECO:0000256" key="2">
    <source>
        <dbReference type="ARBA" id="ARBA00023235"/>
    </source>
</evidence>
<dbReference type="Proteomes" id="UP000265801">
    <property type="component" value="Unassembled WGS sequence"/>
</dbReference>
<feature type="binding site" evidence="4">
    <location>
        <begin position="8"/>
        <end position="9"/>
    </location>
    <ligand>
        <name>D-ribulose 5-phosphate</name>
        <dbReference type="ChEBI" id="CHEBI:58121"/>
    </ligand>
</feature>
<feature type="binding site" evidence="4">
    <location>
        <position position="99"/>
    </location>
    <ligand>
        <name>D-ribulose 5-phosphate</name>
        <dbReference type="ChEBI" id="CHEBI:58121"/>
    </ligand>
</feature>
<keyword evidence="6" id="KW-1185">Reference proteome</keyword>
<feature type="active site" description="Proton donor" evidence="3">
    <location>
        <position position="98"/>
    </location>
</feature>
<dbReference type="EC" id="5.3.1.6" evidence="5"/>
<gene>
    <name evidence="5" type="primary">rpiB</name>
    <name evidence="5" type="ORF">D3H55_06680</name>
</gene>
<reference evidence="5 6" key="1">
    <citation type="submission" date="2018-09" db="EMBL/GenBank/DDBJ databases">
        <title>Bacillus saliacetes sp. nov., isolated from Thai shrimp paste (Ka-pi).</title>
        <authorList>
            <person name="Daroonpunt R."/>
            <person name="Tanasupawat S."/>
            <person name="Yiamsombut S."/>
        </authorList>
    </citation>
    <scope>NUCLEOTIDE SEQUENCE [LARGE SCALE GENOMIC DNA]</scope>
    <source>
        <strain evidence="5 6">SKP7-4</strain>
    </source>
</reference>
<dbReference type="NCBIfam" id="NF004051">
    <property type="entry name" value="PRK05571.1"/>
    <property type="match status" value="1"/>
</dbReference>
<dbReference type="PANTHER" id="PTHR43732:SF1">
    <property type="entry name" value="RIBOSE 5-PHOSPHATE ISOMERASE"/>
    <property type="match status" value="1"/>
</dbReference>
<dbReference type="InterPro" id="IPR036569">
    <property type="entry name" value="RpiB_LacA_LacB_sf"/>
</dbReference>
<feature type="binding site" evidence="4">
    <location>
        <position position="109"/>
    </location>
    <ligand>
        <name>D-ribulose 5-phosphate</name>
        <dbReference type="ChEBI" id="CHEBI:58121"/>
    </ligand>
</feature>
<dbReference type="PIRSF" id="PIRSF005384">
    <property type="entry name" value="RpiB_LacA_B"/>
    <property type="match status" value="1"/>
</dbReference>
<dbReference type="EMBL" id="QXIR01000006">
    <property type="protein sequence ID" value="RIW36137.1"/>
    <property type="molecule type" value="Genomic_DNA"/>
</dbReference>
<evidence type="ECO:0000313" key="5">
    <source>
        <dbReference type="EMBL" id="RIW36137.1"/>
    </source>
</evidence>
<evidence type="ECO:0000256" key="3">
    <source>
        <dbReference type="PIRSR" id="PIRSR005384-1"/>
    </source>
</evidence>
<proteinExistence type="inferred from homology"/>
<keyword evidence="2 5" id="KW-0413">Isomerase</keyword>
<feature type="binding site" evidence="4">
    <location>
        <position position="132"/>
    </location>
    <ligand>
        <name>D-ribulose 5-phosphate</name>
        <dbReference type="ChEBI" id="CHEBI:58121"/>
    </ligand>
</feature>
<accession>A0A3A1R265</accession>
<dbReference type="InterPro" id="IPR003500">
    <property type="entry name" value="RpiB_LacA_LacB"/>
</dbReference>
<evidence type="ECO:0000256" key="4">
    <source>
        <dbReference type="PIRSR" id="PIRSR005384-2"/>
    </source>
</evidence>